<proteinExistence type="predicted"/>
<dbReference type="SUPFAM" id="SSF55073">
    <property type="entry name" value="Nucleotide cyclase"/>
    <property type="match status" value="1"/>
</dbReference>
<evidence type="ECO:0000256" key="1">
    <source>
        <dbReference type="SAM" id="Phobius"/>
    </source>
</evidence>
<feature type="transmembrane region" description="Helical" evidence="1">
    <location>
        <begin position="383"/>
        <end position="411"/>
    </location>
</feature>
<dbReference type="InterPro" id="IPR050697">
    <property type="entry name" value="Adenylyl/Guanylyl_Cyclase_3/4"/>
</dbReference>
<dbReference type="CDD" id="cd07302">
    <property type="entry name" value="CHD"/>
    <property type="match status" value="1"/>
</dbReference>
<comment type="caution">
    <text evidence="4">The sequence shown here is derived from an EMBL/GenBank/DDBJ whole genome shotgun (WGS) entry which is preliminary data.</text>
</comment>
<accession>A0A367ZLL7</accession>
<dbReference type="Gene3D" id="3.30.70.1230">
    <property type="entry name" value="Nucleotide cyclase"/>
    <property type="match status" value="1"/>
</dbReference>
<dbReference type="GO" id="GO:0009190">
    <property type="term" value="P:cyclic nucleotide biosynthetic process"/>
    <property type="evidence" value="ECO:0007669"/>
    <property type="project" value="InterPro"/>
</dbReference>
<feature type="transmembrane region" description="Helical" evidence="1">
    <location>
        <begin position="15"/>
        <end position="37"/>
    </location>
</feature>
<feature type="transmembrane region" description="Helical" evidence="1">
    <location>
        <begin position="725"/>
        <end position="748"/>
    </location>
</feature>
<feature type="domain" description="Guanylate cyclase" evidence="2">
    <location>
        <begin position="833"/>
        <end position="972"/>
    </location>
</feature>
<dbReference type="PROSITE" id="PS50885">
    <property type="entry name" value="HAMP"/>
    <property type="match status" value="1"/>
</dbReference>
<dbReference type="Pfam" id="PF00211">
    <property type="entry name" value="Guanylate_cyc"/>
    <property type="match status" value="1"/>
</dbReference>
<sequence length="1035" mass="113902">MATAPPTIDLARPSWTWIILVGLVVFVLPPLALVGLGRRLVEEEEIRRTAALEQTLLADLRRHLVGLSPERALEQAADRTVRRLGWGARFRGRPLIPPQDSPEFSHLPAVLARVRGALAREIPATPLAVWVVGGDALTSASWGNPRFFRGPSPFPATAVRQLAALWFKVFERRIWSDHDRARDLRRRVATPAGWQAFREQGRKMGSHLFGEYLPLDIDQNMATGFFSARFGLGRIWLIARGRYGGAGNDAPFLGGFVAFYRQADLPRTFLLKGIRRARHAVIFTARRNGVPRLVHTSRRVWAVAPMPPSWQPPLRPGAHAYAHDSPVRLLGVWRWREAAASPHRTSLARGEALLALWAVVGSLWLMAMARGHLALPLSIRGQLALAMAVAVVPPALACGLVARAVLTLWALDGERDTREGLRQELQLLESGLTGHGIELRQQLWLAKEALARVLPQADEAVVDHHLRRMLEAGLAQNLHLFRHDGREWFTQGPASGSSPQLVETLDKMSSFARLLAARLFMAYNPRSWERDRDAARSRRPDERRGRLWEQDQLSIGRAMWTEEELGAYLGRDPIFLDARATGFSQGLVMAFLLWKPNAPVGERLGGVLFASIPLSALGQRYFLTRLTAGVANRLPGPDGRHRLAIFPCEREGQEGRFRLRLTPCWPPDARNAPDLIRIARQAAANPWSPLPRQADGAVAAARVFHAFPFMAVALATPPVTLLERAAGLLVAGGIALLVLLIGLVSRFLERVFLVPMESLVQASQAVATGEYAPALDLPEVAEFAQIGGEFRQMCKGLREGRLLTRFVSSEAVRNARATGGTAFEPGGERRRVAILFSHIHGFTEAARALEGRQVFTWLSQYLSAMEAPIRAQGGHIDKYIGDAIMAVFHDEAGAGTEASTAPPARRAWRAACGMRRALRNLNLRRKALGHPPWRTGIGLTAGIVVSGRIGSRHRRLDFTVIGDAVNLAARLEALRERAEAEAIIVDRATLESFAPTARGRPLGTLAIKGKAAPVEVFALSPDEWDPEATMTGSPP</sequence>
<feature type="transmembrane region" description="Helical" evidence="1">
    <location>
        <begin position="352"/>
        <end position="371"/>
    </location>
</feature>
<dbReference type="SMART" id="SM00044">
    <property type="entry name" value="CYCc"/>
    <property type="match status" value="1"/>
</dbReference>
<organism evidence="4 5">
    <name type="scientific">Candidatus Ozemobacter sibiricus</name>
    <dbReference type="NCBI Taxonomy" id="2268124"/>
    <lineage>
        <taxon>Bacteria</taxon>
        <taxon>Candidatus Ozemobacteria</taxon>
        <taxon>Candidatus Ozemobacterales</taxon>
        <taxon>Candidatus Ozemobacteraceae</taxon>
        <taxon>Candidatus Ozemobacter</taxon>
    </lineage>
</organism>
<dbReference type="GO" id="GO:0035556">
    <property type="term" value="P:intracellular signal transduction"/>
    <property type="evidence" value="ECO:0007669"/>
    <property type="project" value="InterPro"/>
</dbReference>
<dbReference type="EMBL" id="QOQW01000024">
    <property type="protein sequence ID" value="RCK78302.1"/>
    <property type="molecule type" value="Genomic_DNA"/>
</dbReference>
<feature type="domain" description="HAMP" evidence="3">
    <location>
        <begin position="750"/>
        <end position="802"/>
    </location>
</feature>
<dbReference type="AlphaFoldDB" id="A0A367ZLL7"/>
<evidence type="ECO:0000259" key="2">
    <source>
        <dbReference type="PROSITE" id="PS50125"/>
    </source>
</evidence>
<dbReference type="PROSITE" id="PS50125">
    <property type="entry name" value="GUANYLATE_CYCLASE_2"/>
    <property type="match status" value="1"/>
</dbReference>
<evidence type="ECO:0000313" key="5">
    <source>
        <dbReference type="Proteomes" id="UP000252355"/>
    </source>
</evidence>
<dbReference type="InterPro" id="IPR029787">
    <property type="entry name" value="Nucleotide_cyclase"/>
</dbReference>
<evidence type="ECO:0000259" key="3">
    <source>
        <dbReference type="PROSITE" id="PS50885"/>
    </source>
</evidence>
<dbReference type="GO" id="GO:0004016">
    <property type="term" value="F:adenylate cyclase activity"/>
    <property type="evidence" value="ECO:0007669"/>
    <property type="project" value="UniProtKB-ARBA"/>
</dbReference>
<dbReference type="PANTHER" id="PTHR43081:SF1">
    <property type="entry name" value="ADENYLATE CYCLASE, TERMINAL-DIFFERENTIATION SPECIFIC"/>
    <property type="match status" value="1"/>
</dbReference>
<protein>
    <submittedName>
        <fullName evidence="4">Adenylate cyclase</fullName>
    </submittedName>
</protein>
<dbReference type="InterPro" id="IPR003660">
    <property type="entry name" value="HAMP_dom"/>
</dbReference>
<gene>
    <name evidence="4" type="ORF">OZSIB_1544</name>
</gene>
<dbReference type="PANTHER" id="PTHR43081">
    <property type="entry name" value="ADENYLATE CYCLASE, TERMINAL-DIFFERENTIATION SPECIFIC-RELATED"/>
    <property type="match status" value="1"/>
</dbReference>
<keyword evidence="1" id="KW-0472">Membrane</keyword>
<evidence type="ECO:0000313" key="4">
    <source>
        <dbReference type="EMBL" id="RCK78302.1"/>
    </source>
</evidence>
<dbReference type="InterPro" id="IPR001054">
    <property type="entry name" value="A/G_cyclase"/>
</dbReference>
<dbReference type="Proteomes" id="UP000252355">
    <property type="component" value="Unassembled WGS sequence"/>
</dbReference>
<reference evidence="4 5" key="1">
    <citation type="submission" date="2018-05" db="EMBL/GenBank/DDBJ databases">
        <title>A metagenomic window into the 2 km-deep terrestrial subsurface aquifer revealed taxonomically and functionally diverse microbial community comprising novel uncultured bacterial lineages.</title>
        <authorList>
            <person name="Kadnikov V.V."/>
            <person name="Mardanov A.V."/>
            <person name="Beletsky A.V."/>
            <person name="Banks D."/>
            <person name="Pimenov N.V."/>
            <person name="Frank Y.A."/>
            <person name="Karnachuk O.V."/>
            <person name="Ravin N.V."/>
        </authorList>
    </citation>
    <scope>NUCLEOTIDE SEQUENCE [LARGE SCALE GENOMIC DNA]</scope>
    <source>
        <strain evidence="4">BY5</strain>
    </source>
</reference>
<name>A0A367ZLL7_9BACT</name>
<keyword evidence="1" id="KW-1133">Transmembrane helix</keyword>
<dbReference type="GO" id="GO:0016020">
    <property type="term" value="C:membrane"/>
    <property type="evidence" value="ECO:0007669"/>
    <property type="project" value="InterPro"/>
</dbReference>
<keyword evidence="1" id="KW-0812">Transmembrane</keyword>